<dbReference type="GO" id="GO:0008233">
    <property type="term" value="F:peptidase activity"/>
    <property type="evidence" value="ECO:0007669"/>
    <property type="project" value="UniProtKB-KW"/>
</dbReference>
<sequence length="2064" mass="235225">MLTQQDIYADGSENSTHMLNKDNYISWSYRLLCYAKSKPNGKFLVNPIKNGPYVRRMIIEPNDLNNKPPVVKSTHEQTNDELTEKEVKQIEADHQAIHAILIGYPEDIYVAHGLEVMVIEIMVLRQGVTTADDWVEEGIQLQAEEFDLMNAVRDINEIEEVNENCILMANLQQASTSVEQHPAIAEETCAYFESLYKKLVTEVEKVNTVNRKMKEMNIDLTTELARYRVQEKSFEINKAKFDELETGYRKSVYQEQYLTKKINALHLSFAKLITSLNKEIANINNQLSKENSTISLLQKEKKKLKILEKENERLLRIVVSQDIMSIVQSPFVFETADLQTKLERTEERNLMLLINFAWKFLGTVRFRNDHIAAFLGYGDLQWGNILITRIYFVEGLGHNLFSVGQFCDSDLERKSKASIQKPKRAPKSKQRLHLLHMDLCKPMRVKSINKKWTRKIIKTMNVTFDKLFAMDIKQHSSKPRLQGITFRQITMYDDFISGQPSADTRTAPTDPAPQVLQTPMASTITIDTALTLTNSSSQAEAIPNIPPPNNIKPFTLKWLFKNKHDEENTVIRNKTRLVVRGYRKEEGIDFKESFASVSRMEAIRIFLVYAAHKSFRVDAIEDFIEYTLRDYYCWLKTYYCWNRYALSFNATCKPIRVNPWSIKGSLRQSRRVIKGVVQPLAPTTAEQRLARKNELKARDLEDRSLNDLFNSIKIYEVEVKSSSTASPTTQNIAFVSSQNTDSTNESVSAVASFSAASTKVPVFALPNVDTLSDVVIYSFFARDFFRGHEGILEPIELLQLGLICQRWNATTATGEGTLQGSVGHVRTQGGMFPWRLKGGMYQWRLLRLMHWFHSVMVWEAMIGAFRQKKNQPTMPSWHSPPQVLPVLIIRYKSREGYHAIPPPYTGTFMPPKPDLVFHDAPTVNETVPTTFNVELSLIKPDKDLSQSNRPYAPLIKDWVSDSEDDSEVLTRSGLVPLTAARPVTAAVFHNNMTRPRPPKTVVTKPHSPPRRTINRRSSPKPSNFPQKVTTVKAPQFDYTDALGRSKSVSNGLSTKEKLTIFFLVRGNPQHALKNKGVINSRCSRHMTENMSYLSDFEELNGGYVTFGGNPKGGMISRKCKIMTGKLDFDDVYFVKELKFNHFSVSQMYDKKNSVLFTDTECIILSFDFKLPDENHMLLRVPRENNMYNVDLKNIVPSGDLTCIFAKASLDESKLWHRRLGHINFKTMNKLVKGNLVRGLPSKVFENNHTCVSCKKGKQHRASCKTKPVSSVSQPLQRLRQLILLAMSRISCPVTILNALDPLGKFNGKADEGFLVGYSVSRSGPTWLFDIDTLIKYRNYQPVIARNQPNPIVGIQEHFDVDKAGEGNIQQYVLFPLWSSRSKDLENTDDDTTFEVQKPESAVYVSPSSSAKTKKHDDKTIKEAKGKTLEDITYSDDEEDVGAEADFSNLETTITEELLQFKMQKVWVLVDLPKGKRAIGSKWVFRNKKDERGIVVRNKARLVAQGHTQKEGIYYEEVFALVSRIEAIRLFLAYASFVGFMDLKTLIILIWFIKWSKQFMDYIKLLELDLCKAFEKLMKDKFQISLMGELTFFLGVQVKQKQDEIFISQDKYVAEILKKFGLTYRKSASTPIDTKKPLLKDLDGEDVDVQTYSLTTETLASYCLPNEEIFAELARIGYEKPSTKLTFYKAFFSAQWKFLIHTILQCMSAKRTAWNEFSSSMASAIICLTTGRKFNFSKYIFDSLVRNVDSSSKFYMYPKFLQLMISAQVGDLSSHTTKYTSPALTQKVFANMKRVVTDDVAADDVADVVVDAVIADNVDDVVTHADVEPTPPSPTPRGIIALLDADEDVILEEVDAAKDAEVAKDADVQGRLEESQAQVYHIDLEHVDKVLSMQDDEPEPAELKEVIEVVTTTKLMTEVVTTAASTITIAPSVARRRKGVVIRDPEETVTPSTIIEQDEAYARELKAELNKNINWDDVIEHVKKKGKQDNAVLKYQALKRKPQIEAQAMKNMMVYLKNMAGFKIDFFKGMSYDDIRPIFEKYFNSNVAFSEKSEEQLKEEASEAL</sequence>
<organism evidence="9">
    <name type="scientific">Tanacetum cinerariifolium</name>
    <name type="common">Dalmatian daisy</name>
    <name type="synonym">Chrysanthemum cinerariifolium</name>
    <dbReference type="NCBI Taxonomy" id="118510"/>
    <lineage>
        <taxon>Eukaryota</taxon>
        <taxon>Viridiplantae</taxon>
        <taxon>Streptophyta</taxon>
        <taxon>Embryophyta</taxon>
        <taxon>Tracheophyta</taxon>
        <taxon>Spermatophyta</taxon>
        <taxon>Magnoliopsida</taxon>
        <taxon>eudicotyledons</taxon>
        <taxon>Gunneridae</taxon>
        <taxon>Pentapetalae</taxon>
        <taxon>asterids</taxon>
        <taxon>campanulids</taxon>
        <taxon>Asterales</taxon>
        <taxon>Asteraceae</taxon>
        <taxon>Asteroideae</taxon>
        <taxon>Anthemideae</taxon>
        <taxon>Anthemidinae</taxon>
        <taxon>Tanacetum</taxon>
    </lineage>
</organism>
<evidence type="ECO:0000256" key="3">
    <source>
        <dbReference type="ARBA" id="ARBA00022801"/>
    </source>
</evidence>
<feature type="region of interest" description="Disordered" evidence="5">
    <location>
        <begin position="990"/>
        <end position="1027"/>
    </location>
</feature>
<keyword evidence="4" id="KW-0175">Coiled coil</keyword>
<evidence type="ECO:0000256" key="1">
    <source>
        <dbReference type="ARBA" id="ARBA00022670"/>
    </source>
</evidence>
<evidence type="ECO:0000259" key="7">
    <source>
        <dbReference type="Pfam" id="PF13976"/>
    </source>
</evidence>
<feature type="domain" description="Reverse transcriptase Ty1/copia-type" evidence="6">
    <location>
        <begin position="1464"/>
        <end position="1536"/>
    </location>
</feature>
<evidence type="ECO:0000313" key="9">
    <source>
        <dbReference type="EMBL" id="GEU48970.1"/>
    </source>
</evidence>
<feature type="domain" description="Reverse transcriptase Ty1/copia-type" evidence="6">
    <location>
        <begin position="1568"/>
        <end position="1631"/>
    </location>
</feature>
<evidence type="ECO:0000259" key="8">
    <source>
        <dbReference type="Pfam" id="PF22936"/>
    </source>
</evidence>
<dbReference type="EMBL" id="BKCJ010002498">
    <property type="protein sequence ID" value="GEU48970.1"/>
    <property type="molecule type" value="Genomic_DNA"/>
</dbReference>
<dbReference type="Pfam" id="PF07727">
    <property type="entry name" value="RVT_2"/>
    <property type="match status" value="3"/>
</dbReference>
<accession>A0A6L2KJM1</accession>
<dbReference type="InterPro" id="IPR039537">
    <property type="entry name" value="Retrotran_Ty1/copia-like"/>
</dbReference>
<feature type="domain" description="GAG-pre-integrase" evidence="7">
    <location>
        <begin position="1186"/>
        <end position="1258"/>
    </location>
</feature>
<dbReference type="Pfam" id="PF13976">
    <property type="entry name" value="gag_pre-integrs"/>
    <property type="match status" value="1"/>
</dbReference>
<dbReference type="InterPro" id="IPR054722">
    <property type="entry name" value="PolX-like_BBD"/>
</dbReference>
<feature type="domain" description="Reverse transcriptase Ty1/copia-type" evidence="6">
    <location>
        <begin position="548"/>
        <end position="618"/>
    </location>
</feature>
<name>A0A6L2KJM1_TANCI</name>
<evidence type="ECO:0000256" key="2">
    <source>
        <dbReference type="ARBA" id="ARBA00022723"/>
    </source>
</evidence>
<dbReference type="PANTHER" id="PTHR42648:SF32">
    <property type="entry name" value="RIBONUCLEASE H-LIKE DOMAIN, GAG-PRE-INTEGRASE DOMAIN PROTEIN-RELATED"/>
    <property type="match status" value="1"/>
</dbReference>
<keyword evidence="3" id="KW-0378">Hydrolase</keyword>
<comment type="caution">
    <text evidence="9">The sequence shown here is derived from an EMBL/GenBank/DDBJ whole genome shotgun (WGS) entry which is preliminary data.</text>
</comment>
<evidence type="ECO:0000256" key="4">
    <source>
        <dbReference type="SAM" id="Coils"/>
    </source>
</evidence>
<dbReference type="Pfam" id="PF22936">
    <property type="entry name" value="Pol_BBD"/>
    <property type="match status" value="1"/>
</dbReference>
<dbReference type="InterPro" id="IPR013103">
    <property type="entry name" value="RVT_2"/>
</dbReference>
<keyword evidence="1" id="KW-0645">Protease</keyword>
<reference evidence="9" key="1">
    <citation type="journal article" date="2019" name="Sci. Rep.">
        <title>Draft genome of Tanacetum cinerariifolium, the natural source of mosquito coil.</title>
        <authorList>
            <person name="Yamashiro T."/>
            <person name="Shiraishi A."/>
            <person name="Satake H."/>
            <person name="Nakayama K."/>
        </authorList>
    </citation>
    <scope>NUCLEOTIDE SEQUENCE</scope>
</reference>
<keyword evidence="2" id="KW-0479">Metal-binding</keyword>
<feature type="coiled-coil region" evidence="4">
    <location>
        <begin position="273"/>
        <end position="317"/>
    </location>
</feature>
<feature type="domain" description="Retrovirus-related Pol polyprotein from transposon TNT 1-94-like beta-barrel" evidence="8">
    <location>
        <begin position="1078"/>
        <end position="1150"/>
    </location>
</feature>
<gene>
    <name evidence="9" type="ORF">Tci_020948</name>
</gene>
<evidence type="ECO:0000256" key="5">
    <source>
        <dbReference type="SAM" id="MobiDB-lite"/>
    </source>
</evidence>
<proteinExistence type="predicted"/>
<dbReference type="GO" id="GO:0046872">
    <property type="term" value="F:metal ion binding"/>
    <property type="evidence" value="ECO:0007669"/>
    <property type="project" value="UniProtKB-KW"/>
</dbReference>
<protein>
    <submittedName>
        <fullName evidence="9">Ribonuclease H-like domain-containing protein</fullName>
    </submittedName>
</protein>
<dbReference type="GO" id="GO:0006508">
    <property type="term" value="P:proteolysis"/>
    <property type="evidence" value="ECO:0007669"/>
    <property type="project" value="UniProtKB-KW"/>
</dbReference>
<dbReference type="PANTHER" id="PTHR42648">
    <property type="entry name" value="TRANSPOSASE, PUTATIVE-RELATED"/>
    <property type="match status" value="1"/>
</dbReference>
<evidence type="ECO:0000259" key="6">
    <source>
        <dbReference type="Pfam" id="PF07727"/>
    </source>
</evidence>
<dbReference type="InterPro" id="IPR025724">
    <property type="entry name" value="GAG-pre-integrase_dom"/>
</dbReference>
<feature type="compositionally biased region" description="Basic residues" evidence="5">
    <location>
        <begin position="1007"/>
        <end position="1018"/>
    </location>
</feature>